<feature type="transmembrane region" description="Helical" evidence="8">
    <location>
        <begin position="448"/>
        <end position="467"/>
    </location>
</feature>
<feature type="transmembrane region" description="Helical" evidence="8">
    <location>
        <begin position="17"/>
        <end position="36"/>
    </location>
</feature>
<evidence type="ECO:0000256" key="6">
    <source>
        <dbReference type="ARBA" id="ARBA00022989"/>
    </source>
</evidence>
<feature type="transmembrane region" description="Helical" evidence="8">
    <location>
        <begin position="473"/>
        <end position="496"/>
    </location>
</feature>
<keyword evidence="5 8" id="KW-0812">Transmembrane</keyword>
<dbReference type="STRING" id="1121476.SAMN02745751_03593"/>
<dbReference type="AlphaFoldDB" id="A0A1M6MUC4"/>
<dbReference type="GO" id="GO:0022857">
    <property type="term" value="F:transmembrane transporter activity"/>
    <property type="evidence" value="ECO:0007669"/>
    <property type="project" value="InterPro"/>
</dbReference>
<evidence type="ECO:0000313" key="10">
    <source>
        <dbReference type="Proteomes" id="UP000184052"/>
    </source>
</evidence>
<dbReference type="PROSITE" id="PS01303">
    <property type="entry name" value="BCCT"/>
    <property type="match status" value="1"/>
</dbReference>
<feature type="transmembrane region" description="Helical" evidence="8">
    <location>
        <begin position="265"/>
        <end position="288"/>
    </location>
</feature>
<dbReference type="RefSeq" id="WP_073051021.1">
    <property type="nucleotide sequence ID" value="NZ_FQZL01000049.1"/>
</dbReference>
<evidence type="ECO:0000256" key="2">
    <source>
        <dbReference type="ARBA" id="ARBA00005658"/>
    </source>
</evidence>
<evidence type="ECO:0000313" key="9">
    <source>
        <dbReference type="EMBL" id="SHJ87071.1"/>
    </source>
</evidence>
<evidence type="ECO:0000256" key="5">
    <source>
        <dbReference type="ARBA" id="ARBA00022692"/>
    </source>
</evidence>
<feature type="transmembrane region" description="Helical" evidence="8">
    <location>
        <begin position="320"/>
        <end position="338"/>
    </location>
</feature>
<dbReference type="OrthoDB" id="9775735at2"/>
<dbReference type="Pfam" id="PF02028">
    <property type="entry name" value="BCCT"/>
    <property type="match status" value="1"/>
</dbReference>
<comment type="subcellular location">
    <subcellularLocation>
        <location evidence="1">Cell membrane</location>
        <topology evidence="1">Multi-pass membrane protein</topology>
    </subcellularLocation>
</comment>
<evidence type="ECO:0000256" key="1">
    <source>
        <dbReference type="ARBA" id="ARBA00004651"/>
    </source>
</evidence>
<keyword evidence="3" id="KW-0813">Transport</keyword>
<gene>
    <name evidence="9" type="ORF">SAMN02745751_03593</name>
</gene>
<evidence type="ECO:0000256" key="3">
    <source>
        <dbReference type="ARBA" id="ARBA00022448"/>
    </source>
</evidence>
<evidence type="ECO:0000256" key="4">
    <source>
        <dbReference type="ARBA" id="ARBA00022475"/>
    </source>
</evidence>
<dbReference type="InterPro" id="IPR000060">
    <property type="entry name" value="BCCT_transptr"/>
</dbReference>
<evidence type="ECO:0000256" key="7">
    <source>
        <dbReference type="ARBA" id="ARBA00023136"/>
    </source>
</evidence>
<protein>
    <submittedName>
        <fullName evidence="9">Glycine betaine transporter</fullName>
    </submittedName>
</protein>
<evidence type="ECO:0000256" key="8">
    <source>
        <dbReference type="SAM" id="Phobius"/>
    </source>
</evidence>
<keyword evidence="7 8" id="KW-0472">Membrane</keyword>
<feature type="transmembrane region" description="Helical" evidence="8">
    <location>
        <begin position="95"/>
        <end position="116"/>
    </location>
</feature>
<proteinExistence type="inferred from homology"/>
<comment type="similarity">
    <text evidence="2">Belongs to the BCCT transporter (TC 2.A.15) family.</text>
</comment>
<dbReference type="NCBIfam" id="TIGR00842">
    <property type="entry name" value="bcct"/>
    <property type="match status" value="1"/>
</dbReference>
<feature type="transmembrane region" description="Helical" evidence="8">
    <location>
        <begin position="350"/>
        <end position="376"/>
    </location>
</feature>
<reference evidence="9 10" key="1">
    <citation type="submission" date="2016-11" db="EMBL/GenBank/DDBJ databases">
        <authorList>
            <person name="Jaros S."/>
            <person name="Januszkiewicz K."/>
            <person name="Wedrychowicz H."/>
        </authorList>
    </citation>
    <scope>NUCLEOTIDE SEQUENCE [LARGE SCALE GENOMIC DNA]</scope>
    <source>
        <strain evidence="9 10">DSM 17477</strain>
    </source>
</reference>
<dbReference type="Proteomes" id="UP000184052">
    <property type="component" value="Unassembled WGS sequence"/>
</dbReference>
<dbReference type="EMBL" id="FQZL01000049">
    <property type="protein sequence ID" value="SHJ87071.1"/>
    <property type="molecule type" value="Genomic_DNA"/>
</dbReference>
<sequence>MTNTNVDTNIQNKENKAVYYISLMIVFAIAVWGLVFNDHFSNAANWLMAFLQVNFGWVYLMSMFVFVIVALMLGFSKYGKIKLGPDDSEPEFSTVSWFAMLFGAGMGIGLVFWGVAEPISHFVSHSSPGSTEAASFAMRASFKHWGFHPWANYSIIGLALAYFQFRKGYPALISSIFVPILGEKRVNGPIGKTIDILAVFATVAGVATSLGLGTMQINSGMSYVFGLPVNSIVQVGIIVIITILYIGTAVAGIEKGIKLLGDINLYLAGGLILLTFLVGPKLLMLNIFSEGMGTYLNNFIYDSLHMNIMGDNSWINGWTVFYWAWWIAWAPFVGSFIARISKGRTVKEFVLGVIIAPAMASFIWFAIFGGLGLSMIDKVGLEQLTEIAKIPETALFASYSHYSLGTILSFITLLLLCTFFITSANSATFVLGMFTSGGDLNPSTKKKVIWGLVQSLLATALLLSGGLKALQTASVAAAFPFIFIMLLACVSVFKAFGKEDI</sequence>
<feature type="transmembrane region" description="Helical" evidence="8">
    <location>
        <begin position="407"/>
        <end position="436"/>
    </location>
</feature>
<keyword evidence="6 8" id="KW-1133">Transmembrane helix</keyword>
<feature type="transmembrane region" description="Helical" evidence="8">
    <location>
        <begin position="147"/>
        <end position="165"/>
    </location>
</feature>
<feature type="transmembrane region" description="Helical" evidence="8">
    <location>
        <begin position="56"/>
        <end position="75"/>
    </location>
</feature>
<dbReference type="PANTHER" id="PTHR30047">
    <property type="entry name" value="HIGH-AFFINITY CHOLINE TRANSPORT PROTEIN-RELATED"/>
    <property type="match status" value="1"/>
</dbReference>
<keyword evidence="10" id="KW-1185">Reference proteome</keyword>
<organism evidence="9 10">
    <name type="scientific">Dethiosulfatibacter aminovorans DSM 17477</name>
    <dbReference type="NCBI Taxonomy" id="1121476"/>
    <lineage>
        <taxon>Bacteria</taxon>
        <taxon>Bacillati</taxon>
        <taxon>Bacillota</taxon>
        <taxon>Tissierellia</taxon>
        <taxon>Dethiosulfatibacter</taxon>
    </lineage>
</organism>
<dbReference type="PANTHER" id="PTHR30047:SF7">
    <property type="entry name" value="HIGH-AFFINITY CHOLINE TRANSPORT PROTEIN"/>
    <property type="match status" value="1"/>
</dbReference>
<accession>A0A1M6MUC4</accession>
<feature type="transmembrane region" description="Helical" evidence="8">
    <location>
        <begin position="232"/>
        <end position="253"/>
    </location>
</feature>
<keyword evidence="4" id="KW-1003">Cell membrane</keyword>
<name>A0A1M6MUC4_9FIRM</name>
<dbReference type="InterPro" id="IPR018093">
    <property type="entry name" value="BCCT_CS"/>
</dbReference>
<feature type="transmembrane region" description="Helical" evidence="8">
    <location>
        <begin position="194"/>
        <end position="212"/>
    </location>
</feature>
<dbReference type="GO" id="GO:0005886">
    <property type="term" value="C:plasma membrane"/>
    <property type="evidence" value="ECO:0007669"/>
    <property type="project" value="UniProtKB-SubCell"/>
</dbReference>